<dbReference type="Proteomes" id="UP000683559">
    <property type="component" value="Chromosome"/>
</dbReference>
<dbReference type="RefSeq" id="WP_217286172.1">
    <property type="nucleotide sequence ID" value="NZ_CP077683.1"/>
</dbReference>
<feature type="region of interest" description="Disordered" evidence="1">
    <location>
        <begin position="51"/>
        <end position="72"/>
    </location>
</feature>
<evidence type="ECO:0000313" key="2">
    <source>
        <dbReference type="EMBL" id="QXE89493.1"/>
    </source>
</evidence>
<reference evidence="2 3" key="1">
    <citation type="submission" date="2021-06" db="EMBL/GenBank/DDBJ databases">
        <title>Gemonas diversity in paddy soil.</title>
        <authorList>
            <person name="Liu G."/>
        </authorList>
    </citation>
    <scope>NUCLEOTIDE SEQUENCE [LARGE SCALE GENOMIC DNA]</scope>
    <source>
        <strain evidence="2 3">RG2</strain>
    </source>
</reference>
<accession>A0ABX8LBV8</accession>
<protein>
    <submittedName>
        <fullName evidence="2">Uncharacterized protein</fullName>
    </submittedName>
</protein>
<sequence>MPAARPAEGEVEVGVPPLVVMKVDVRQTGAETLDDLVGAAGLEHELGVPDVQVQPQFRQGSGSGTTSSHSGR</sequence>
<organism evidence="2 3">
    <name type="scientific">Geomonas subterranea</name>
    <dbReference type="NCBI Taxonomy" id="2847989"/>
    <lineage>
        <taxon>Bacteria</taxon>
        <taxon>Pseudomonadati</taxon>
        <taxon>Thermodesulfobacteriota</taxon>
        <taxon>Desulfuromonadia</taxon>
        <taxon>Geobacterales</taxon>
        <taxon>Geobacteraceae</taxon>
        <taxon>Geomonas</taxon>
    </lineage>
</organism>
<name>A0ABX8LBV8_9BACT</name>
<proteinExistence type="predicted"/>
<evidence type="ECO:0000313" key="3">
    <source>
        <dbReference type="Proteomes" id="UP000683559"/>
    </source>
</evidence>
<keyword evidence="3" id="KW-1185">Reference proteome</keyword>
<evidence type="ECO:0000256" key="1">
    <source>
        <dbReference type="SAM" id="MobiDB-lite"/>
    </source>
</evidence>
<gene>
    <name evidence="2" type="ORF">KP001_13680</name>
</gene>
<dbReference type="EMBL" id="CP077683">
    <property type="protein sequence ID" value="QXE89493.1"/>
    <property type="molecule type" value="Genomic_DNA"/>
</dbReference>